<accession>A0ABT8R8K9</accession>
<feature type="chain" id="PRO_5045765594" evidence="1">
    <location>
        <begin position="22"/>
        <end position="129"/>
    </location>
</feature>
<evidence type="ECO:0000313" key="3">
    <source>
        <dbReference type="Proteomes" id="UP001168528"/>
    </source>
</evidence>
<dbReference type="InterPro" id="IPR026444">
    <property type="entry name" value="Secre_tail"/>
</dbReference>
<comment type="caution">
    <text evidence="2">The sequence shown here is derived from an EMBL/GenBank/DDBJ whole genome shotgun (WGS) entry which is preliminary data.</text>
</comment>
<keyword evidence="1" id="KW-0732">Signal</keyword>
<name>A0ABT8R8K9_9BACT</name>
<organism evidence="2 3">
    <name type="scientific">Rhodocytophaga aerolata</name>
    <dbReference type="NCBI Taxonomy" id="455078"/>
    <lineage>
        <taxon>Bacteria</taxon>
        <taxon>Pseudomonadati</taxon>
        <taxon>Bacteroidota</taxon>
        <taxon>Cytophagia</taxon>
        <taxon>Cytophagales</taxon>
        <taxon>Rhodocytophagaceae</taxon>
        <taxon>Rhodocytophaga</taxon>
    </lineage>
</organism>
<proteinExistence type="predicted"/>
<protein>
    <submittedName>
        <fullName evidence="2">T9SS type A sorting domain-containing protein</fullName>
    </submittedName>
</protein>
<feature type="signal peptide" evidence="1">
    <location>
        <begin position="1"/>
        <end position="21"/>
    </location>
</feature>
<keyword evidence="3" id="KW-1185">Reference proteome</keyword>
<sequence>MKTLSLTFALVVTLFSTAVFAQEVAMNTISATTIAEEARITPPAAYYTSFQASVFPRNNGNIAVHVAKGTQEKVTIKVYNSYGKLISEEKLGKHGLINSDYVTKGLAKGMYTFEIASLNKVYKKEVEIK</sequence>
<dbReference type="RefSeq" id="WP_302038836.1">
    <property type="nucleotide sequence ID" value="NZ_JAUKPO010000009.1"/>
</dbReference>
<evidence type="ECO:0000313" key="2">
    <source>
        <dbReference type="EMBL" id="MDO1448031.1"/>
    </source>
</evidence>
<reference evidence="2" key="1">
    <citation type="submission" date="2023-07" db="EMBL/GenBank/DDBJ databases">
        <title>The genome sequence of Rhodocytophaga aerolata KACC 12507.</title>
        <authorList>
            <person name="Zhang X."/>
        </authorList>
    </citation>
    <scope>NUCLEOTIDE SEQUENCE</scope>
    <source>
        <strain evidence="2">KACC 12507</strain>
    </source>
</reference>
<dbReference type="Proteomes" id="UP001168528">
    <property type="component" value="Unassembled WGS sequence"/>
</dbReference>
<dbReference type="EMBL" id="JAUKPO010000009">
    <property type="protein sequence ID" value="MDO1448031.1"/>
    <property type="molecule type" value="Genomic_DNA"/>
</dbReference>
<gene>
    <name evidence="2" type="ORF">Q0590_17290</name>
</gene>
<evidence type="ECO:0000256" key="1">
    <source>
        <dbReference type="SAM" id="SignalP"/>
    </source>
</evidence>
<dbReference type="NCBIfam" id="TIGR04183">
    <property type="entry name" value="Por_Secre_tail"/>
    <property type="match status" value="1"/>
</dbReference>